<comment type="caution">
    <text evidence="2">The sequence shown here is derived from an EMBL/GenBank/DDBJ whole genome shotgun (WGS) entry which is preliminary data.</text>
</comment>
<feature type="chain" id="PRO_5020325497" evidence="1">
    <location>
        <begin position="20"/>
        <end position="241"/>
    </location>
</feature>
<name>A0A4R6XHN0_9GAMM</name>
<evidence type="ECO:0000313" key="3">
    <source>
        <dbReference type="Proteomes" id="UP000295724"/>
    </source>
</evidence>
<dbReference type="EMBL" id="SNZB01000007">
    <property type="protein sequence ID" value="TDR16867.1"/>
    <property type="molecule type" value="Genomic_DNA"/>
</dbReference>
<dbReference type="InterPro" id="IPR026387">
    <property type="entry name" value="OMP_w_GlyGly"/>
</dbReference>
<dbReference type="AlphaFoldDB" id="A0A4R6XHN0"/>
<evidence type="ECO:0000313" key="2">
    <source>
        <dbReference type="EMBL" id="TDR16867.1"/>
    </source>
</evidence>
<keyword evidence="1" id="KW-0732">Signal</keyword>
<organism evidence="2 3">
    <name type="scientific">Marinicella litoralis</name>
    <dbReference type="NCBI Taxonomy" id="644220"/>
    <lineage>
        <taxon>Bacteria</taxon>
        <taxon>Pseudomonadati</taxon>
        <taxon>Pseudomonadota</taxon>
        <taxon>Gammaproteobacteria</taxon>
        <taxon>Lysobacterales</taxon>
        <taxon>Marinicellaceae</taxon>
        <taxon>Marinicella</taxon>
    </lineage>
</organism>
<keyword evidence="3" id="KW-1185">Reference proteome</keyword>
<dbReference type="Proteomes" id="UP000295724">
    <property type="component" value="Unassembled WGS sequence"/>
</dbReference>
<evidence type="ECO:0000256" key="1">
    <source>
        <dbReference type="SAM" id="SignalP"/>
    </source>
</evidence>
<protein>
    <submittedName>
        <fullName evidence="2">Outer membrane protein</fullName>
    </submittedName>
</protein>
<proteinExistence type="predicted"/>
<reference evidence="2 3" key="1">
    <citation type="submission" date="2019-03" db="EMBL/GenBank/DDBJ databases">
        <title>Genomic Encyclopedia of Type Strains, Phase IV (KMG-IV): sequencing the most valuable type-strain genomes for metagenomic binning, comparative biology and taxonomic classification.</title>
        <authorList>
            <person name="Goeker M."/>
        </authorList>
    </citation>
    <scope>NUCLEOTIDE SEQUENCE [LARGE SCALE GENOMIC DNA]</scope>
    <source>
        <strain evidence="2 3">DSM 25488</strain>
    </source>
</reference>
<gene>
    <name evidence="2" type="ORF">C8D91_2774</name>
</gene>
<dbReference type="NCBIfam" id="TIGR04219">
    <property type="entry name" value="OMP_w_GlyGly"/>
    <property type="match status" value="1"/>
</dbReference>
<accession>A0A4R6XHN0</accession>
<dbReference type="RefSeq" id="WP_162846920.1">
    <property type="nucleotide sequence ID" value="NZ_NIHB01000005.1"/>
</dbReference>
<sequence length="241" mass="27235">MKKTPLLLLSLLCSNVLQADVLGFSFGAQYWNYDLDGSVQSPLVDNQRVAINFDNNSDLNPYVVFEHPFPFLPNFKLQQNSIAAGGMIPVADPSFMGGEEVLVRGYLDFSHVDLMLYYELLDNWVNLDLGISAKYFDGHQSFTYQDEINDEKDFDHLIPMLYVKGQFDLPLTGLSAAATVEALSFDSNHVTDIELAMKYDFKFGLGMDVGYRSLDVDLKNINSFKSKVKMEGFFIGGYFEF</sequence>
<feature type="signal peptide" evidence="1">
    <location>
        <begin position="1"/>
        <end position="19"/>
    </location>
</feature>